<dbReference type="EMBL" id="JAUCMV010000002">
    <property type="protein sequence ID" value="KAK0420105.1"/>
    <property type="molecule type" value="Genomic_DNA"/>
</dbReference>
<evidence type="ECO:0000313" key="1">
    <source>
        <dbReference type="EMBL" id="KAK0420105.1"/>
    </source>
</evidence>
<accession>A0AA39IAK0</accession>
<dbReference type="AlphaFoldDB" id="A0AA39IAK0"/>
<comment type="caution">
    <text evidence="1">The sequence shown here is derived from an EMBL/GenBank/DDBJ whole genome shotgun (WGS) entry which is preliminary data.</text>
</comment>
<sequence length="136" mass="15596">MVSLTINCQNADIMCSMAPHGRKRKYRFFNDFVKEELVGLIPDVHVKLNVETHESSTGDHPNLMQIFLHYPDITGSADMFNEFKENISTIVERNGKIVETFNMCTYPLMYSVFLTVAGEENVFKYPLPQISGRRVS</sequence>
<dbReference type="Proteomes" id="UP001175271">
    <property type="component" value="Unassembled WGS sequence"/>
</dbReference>
<keyword evidence="2" id="KW-1185">Reference proteome</keyword>
<reference evidence="1" key="1">
    <citation type="submission" date="2023-06" db="EMBL/GenBank/DDBJ databases">
        <title>Genomic analysis of the entomopathogenic nematode Steinernema hermaphroditum.</title>
        <authorList>
            <person name="Schwarz E.M."/>
            <person name="Heppert J.K."/>
            <person name="Baniya A."/>
            <person name="Schwartz H.T."/>
            <person name="Tan C.-H."/>
            <person name="Antoshechkin I."/>
            <person name="Sternberg P.W."/>
            <person name="Goodrich-Blair H."/>
            <person name="Dillman A.R."/>
        </authorList>
    </citation>
    <scope>NUCLEOTIDE SEQUENCE</scope>
    <source>
        <strain evidence="1">PS9179</strain>
        <tissue evidence="1">Whole animal</tissue>
    </source>
</reference>
<organism evidence="1 2">
    <name type="scientific">Steinernema hermaphroditum</name>
    <dbReference type="NCBI Taxonomy" id="289476"/>
    <lineage>
        <taxon>Eukaryota</taxon>
        <taxon>Metazoa</taxon>
        <taxon>Ecdysozoa</taxon>
        <taxon>Nematoda</taxon>
        <taxon>Chromadorea</taxon>
        <taxon>Rhabditida</taxon>
        <taxon>Tylenchina</taxon>
        <taxon>Panagrolaimomorpha</taxon>
        <taxon>Strongyloidoidea</taxon>
        <taxon>Steinernematidae</taxon>
        <taxon>Steinernema</taxon>
    </lineage>
</organism>
<gene>
    <name evidence="1" type="ORF">QR680_014517</name>
</gene>
<name>A0AA39IAK0_9BILA</name>
<protein>
    <submittedName>
        <fullName evidence="1">Uncharacterized protein</fullName>
    </submittedName>
</protein>
<proteinExistence type="predicted"/>
<evidence type="ECO:0000313" key="2">
    <source>
        <dbReference type="Proteomes" id="UP001175271"/>
    </source>
</evidence>